<dbReference type="PANTHER" id="PTHR30605:SF0">
    <property type="entry name" value="ANHYDRO-N-ACETYLMURAMIC ACID KINASE"/>
    <property type="match status" value="1"/>
</dbReference>
<dbReference type="Pfam" id="PF03702">
    <property type="entry name" value="AnmK"/>
    <property type="match status" value="1"/>
</dbReference>
<dbReference type="OrthoDB" id="9763949at2"/>
<keyword evidence="2" id="KW-1185">Reference proteome</keyword>
<evidence type="ECO:0000313" key="1">
    <source>
        <dbReference type="EMBL" id="RED98863.1"/>
    </source>
</evidence>
<evidence type="ECO:0000313" key="2">
    <source>
        <dbReference type="Proteomes" id="UP000256779"/>
    </source>
</evidence>
<dbReference type="AlphaFoldDB" id="A0A3D9L5I7"/>
<keyword evidence="1" id="KW-0418">Kinase</keyword>
<dbReference type="InterPro" id="IPR005338">
    <property type="entry name" value="Anhydro_N_Ac-Mur_kinase"/>
</dbReference>
<dbReference type="PANTHER" id="PTHR30605">
    <property type="entry name" value="ANHYDRO-N-ACETYLMURAMIC ACID KINASE"/>
    <property type="match status" value="1"/>
</dbReference>
<dbReference type="Gene3D" id="3.30.420.40">
    <property type="match status" value="2"/>
</dbReference>
<keyword evidence="1" id="KW-0808">Transferase</keyword>
<sequence length="347" mass="37128">MDQYTAVGVMSGSSLDGLDVCLVKFNKSDHWEYEIEAAETLNIPKHIEGQLRNAPALSTLDLLQLDVTYGAWIAQALGSWLSGRSDIDVIGIHGHTVFHEPDHKISLQIGNGNLVCQQLGLPVVDNFRATDCYHGGQGAPLVPVGEALLLPGYVAYLNLGGIANISIHHNGITAWDVAPCNQVLNHFAHALGKPYDAGGELARTGKIAHAWKSQIEALAYFQQAPPKSLANQWTANILELDAPQAEDALRTYVDFLAQEIAKTVSGHTGKLLVTGGGALNSFLVSEIQKACADSIIVETPEQELVEYKEALVFALLGTLKKIGLPNVYASVTGAKKDTVSGTLHLPG</sequence>
<dbReference type="GO" id="GO:0016773">
    <property type="term" value="F:phosphotransferase activity, alcohol group as acceptor"/>
    <property type="evidence" value="ECO:0007669"/>
    <property type="project" value="InterPro"/>
</dbReference>
<dbReference type="GO" id="GO:0006040">
    <property type="term" value="P:amino sugar metabolic process"/>
    <property type="evidence" value="ECO:0007669"/>
    <property type="project" value="InterPro"/>
</dbReference>
<dbReference type="Proteomes" id="UP000256779">
    <property type="component" value="Unassembled WGS sequence"/>
</dbReference>
<dbReference type="InterPro" id="IPR043129">
    <property type="entry name" value="ATPase_NBD"/>
</dbReference>
<comment type="caution">
    <text evidence="1">The sequence shown here is derived from an EMBL/GenBank/DDBJ whole genome shotgun (WGS) entry which is preliminary data.</text>
</comment>
<gene>
    <name evidence="1" type="ORF">C7460_10955</name>
</gene>
<dbReference type="GO" id="GO:0009254">
    <property type="term" value="P:peptidoglycan turnover"/>
    <property type="evidence" value="ECO:0007669"/>
    <property type="project" value="InterPro"/>
</dbReference>
<protein>
    <submittedName>
        <fullName evidence="1">Anhydro-N-acetylmuramic acid kinase</fullName>
    </submittedName>
</protein>
<proteinExistence type="predicted"/>
<dbReference type="GO" id="GO:0016301">
    <property type="term" value="F:kinase activity"/>
    <property type="evidence" value="ECO:0007669"/>
    <property type="project" value="UniProtKB-KW"/>
</dbReference>
<name>A0A3D9L5I7_MARFU</name>
<dbReference type="GO" id="GO:0005524">
    <property type="term" value="F:ATP binding"/>
    <property type="evidence" value="ECO:0007669"/>
    <property type="project" value="InterPro"/>
</dbReference>
<dbReference type="RefSeq" id="WP_147302915.1">
    <property type="nucleotide sequence ID" value="NZ_QREG01000009.1"/>
</dbReference>
<dbReference type="EMBL" id="QREG01000009">
    <property type="protein sequence ID" value="RED98863.1"/>
    <property type="molecule type" value="Genomic_DNA"/>
</dbReference>
<dbReference type="SUPFAM" id="SSF53067">
    <property type="entry name" value="Actin-like ATPase domain"/>
    <property type="match status" value="1"/>
</dbReference>
<reference evidence="1 2" key="1">
    <citation type="submission" date="2018-07" db="EMBL/GenBank/DDBJ databases">
        <title>Genomic Encyclopedia of Type Strains, Phase IV (KMG-IV): sequencing the most valuable type-strain genomes for metagenomic binning, comparative biology and taxonomic classification.</title>
        <authorList>
            <person name="Goeker M."/>
        </authorList>
    </citation>
    <scope>NUCLEOTIDE SEQUENCE [LARGE SCALE GENOMIC DNA]</scope>
    <source>
        <strain evidence="1 2">DSM 4134</strain>
    </source>
</reference>
<organism evidence="1 2">
    <name type="scientific">Marinoscillum furvescens DSM 4134</name>
    <dbReference type="NCBI Taxonomy" id="1122208"/>
    <lineage>
        <taxon>Bacteria</taxon>
        <taxon>Pseudomonadati</taxon>
        <taxon>Bacteroidota</taxon>
        <taxon>Cytophagia</taxon>
        <taxon>Cytophagales</taxon>
        <taxon>Reichenbachiellaceae</taxon>
        <taxon>Marinoscillum</taxon>
    </lineage>
</organism>
<accession>A0A3D9L5I7</accession>